<dbReference type="EMBL" id="VOBL01000020">
    <property type="protein sequence ID" value="KAA0974169.1"/>
    <property type="molecule type" value="Genomic_DNA"/>
</dbReference>
<organism evidence="5 6">
    <name type="scientific">Paeniglutamicibacter gangotriensis</name>
    <dbReference type="NCBI Taxonomy" id="254787"/>
    <lineage>
        <taxon>Bacteria</taxon>
        <taxon>Bacillati</taxon>
        <taxon>Actinomycetota</taxon>
        <taxon>Actinomycetes</taxon>
        <taxon>Micrococcales</taxon>
        <taxon>Micrococcaceae</taxon>
        <taxon>Paeniglutamicibacter</taxon>
    </lineage>
</organism>
<dbReference type="PANTHER" id="PTHR30319">
    <property type="entry name" value="PHENYLACETIC ACID REGULATOR-RELATED TRANSCRIPTIONAL REPRESSOR"/>
    <property type="match status" value="1"/>
</dbReference>
<dbReference type="Gene3D" id="3.30.70.2650">
    <property type="match status" value="1"/>
</dbReference>
<dbReference type="Proteomes" id="UP000323856">
    <property type="component" value="Unassembled WGS sequence"/>
</dbReference>
<evidence type="ECO:0000259" key="2">
    <source>
        <dbReference type="Pfam" id="PF07848"/>
    </source>
</evidence>
<evidence type="ECO:0000259" key="4">
    <source>
        <dbReference type="Pfam" id="PF20803"/>
    </source>
</evidence>
<evidence type="ECO:0000259" key="3">
    <source>
        <dbReference type="Pfam" id="PF08223"/>
    </source>
</evidence>
<dbReference type="InterPro" id="IPR011965">
    <property type="entry name" value="PaaX_trns_reg"/>
</dbReference>
<evidence type="ECO:0000256" key="1">
    <source>
        <dbReference type="SAM" id="MobiDB-lite"/>
    </source>
</evidence>
<feature type="domain" description="Transcriptional repressor PaaX-like C-terminal" evidence="3">
    <location>
        <begin position="191"/>
        <end position="281"/>
    </location>
</feature>
<dbReference type="InterPro" id="IPR012906">
    <property type="entry name" value="PaaX-like_N"/>
</dbReference>
<dbReference type="Gene3D" id="1.10.10.10">
    <property type="entry name" value="Winged helix-like DNA-binding domain superfamily/Winged helix DNA-binding domain"/>
    <property type="match status" value="1"/>
</dbReference>
<dbReference type="InterPro" id="IPR048846">
    <property type="entry name" value="PaaX-like_central"/>
</dbReference>
<dbReference type="AlphaFoldDB" id="A0A5B0E9L1"/>
<dbReference type="OrthoDB" id="2270427at2"/>
<evidence type="ECO:0000313" key="5">
    <source>
        <dbReference type="EMBL" id="KAA0974169.1"/>
    </source>
</evidence>
<dbReference type="Pfam" id="PF08223">
    <property type="entry name" value="PaaX_C"/>
    <property type="match status" value="1"/>
</dbReference>
<dbReference type="InterPro" id="IPR013225">
    <property type="entry name" value="PaaX_C"/>
</dbReference>
<sequence length="309" mass="33879">MRAIEEIIAGRLTGDRGQAAHHRHILTVFGLYARPAGIPIAVAAIVQLLQDLGAEPASVRSSISRLKKREVLTSERINGEAGYALSTALEEHMRVGDERIFSPHPARASDPWLLVSFSVPEAQRGQRHKIRSGLSRMGFGVVSAGLCVAPGHVYNEALEYLQDNDLLQFVDFFHANHGGPEELRTKVAQWWDLDSLESHYQEFIDKYSPLLSRWGKPAQQTEAGSREAFGDFIRLVTDWRTLPYLDPGLPLEALPETWKGGAARSLFLDLRALLGPLAGWHAQQVIHGAGNPGDPGQIGQGHGATAKTP</sequence>
<gene>
    <name evidence="5" type="ORF">FQ154_16135</name>
</gene>
<dbReference type="Gene3D" id="1.20.58.1460">
    <property type="match status" value="1"/>
</dbReference>
<evidence type="ECO:0000313" key="6">
    <source>
        <dbReference type="Proteomes" id="UP000323856"/>
    </source>
</evidence>
<feature type="domain" description="Transcriptional repressor PaaX-like central Cas2-like" evidence="4">
    <location>
        <begin position="108"/>
        <end position="186"/>
    </location>
</feature>
<dbReference type="GO" id="GO:0006351">
    <property type="term" value="P:DNA-templated transcription"/>
    <property type="evidence" value="ECO:0007669"/>
    <property type="project" value="InterPro"/>
</dbReference>
<comment type="caution">
    <text evidence="5">The sequence shown here is derived from an EMBL/GenBank/DDBJ whole genome shotgun (WGS) entry which is preliminary data.</text>
</comment>
<dbReference type="PIRSF" id="PIRSF020623">
    <property type="entry name" value="PaaX"/>
    <property type="match status" value="1"/>
</dbReference>
<dbReference type="InterPro" id="IPR036388">
    <property type="entry name" value="WH-like_DNA-bd_sf"/>
</dbReference>
<proteinExistence type="predicted"/>
<feature type="region of interest" description="Disordered" evidence="1">
    <location>
        <begin position="286"/>
        <end position="309"/>
    </location>
</feature>
<accession>A0A5B0E9L1</accession>
<dbReference type="Pfam" id="PF20803">
    <property type="entry name" value="PaaX_M"/>
    <property type="match status" value="1"/>
</dbReference>
<dbReference type="Pfam" id="PF07848">
    <property type="entry name" value="PaaX"/>
    <property type="match status" value="1"/>
</dbReference>
<feature type="compositionally biased region" description="Gly residues" evidence="1">
    <location>
        <begin position="290"/>
        <end position="302"/>
    </location>
</feature>
<name>A0A5B0E9L1_9MICC</name>
<reference evidence="5 6" key="1">
    <citation type="submission" date="2019-07" db="EMBL/GenBank/DDBJ databases">
        <title>Analysis of the biochemical properties, biological activity and biotechnological potential of siderophores and biosurfactants produced by Antarctic psychrotolerant bacteria.</title>
        <authorList>
            <person name="Styczynski M."/>
            <person name="Krucon T."/>
            <person name="Decewicz P."/>
            <person name="Dziewit L."/>
        </authorList>
    </citation>
    <scope>NUCLEOTIDE SEQUENCE [LARGE SCALE GENOMIC DNA]</scope>
    <source>
        <strain evidence="5 6">ANT_H27</strain>
    </source>
</reference>
<feature type="domain" description="Transcriptional repressor PaaX-like N-terminal" evidence="2">
    <location>
        <begin position="25"/>
        <end position="87"/>
    </location>
</feature>
<dbReference type="RefSeq" id="WP_083411140.1">
    <property type="nucleotide sequence ID" value="NZ_VOBL01000020.1"/>
</dbReference>
<dbReference type="PANTHER" id="PTHR30319:SF1">
    <property type="entry name" value="TRANSCRIPTIONAL REPRESSOR PAAX"/>
    <property type="match status" value="1"/>
</dbReference>
<protein>
    <submittedName>
        <fullName evidence="5">Transcriptional regulator</fullName>
    </submittedName>
</protein>